<dbReference type="AlphaFoldDB" id="A0A0P1IZ77"/>
<evidence type="ECO:0000256" key="1">
    <source>
        <dbReference type="SAM" id="MobiDB-lite"/>
    </source>
</evidence>
<protein>
    <recommendedName>
        <fullName evidence="4">Mannosyltransferase OCH1</fullName>
    </recommendedName>
</protein>
<dbReference type="EMBL" id="CYUD01000014">
    <property type="protein sequence ID" value="CUK15256.1"/>
    <property type="molecule type" value="Genomic_DNA"/>
</dbReference>
<keyword evidence="3" id="KW-1185">Reference proteome</keyword>
<feature type="compositionally biased region" description="Basic and acidic residues" evidence="1">
    <location>
        <begin position="272"/>
        <end position="286"/>
    </location>
</feature>
<dbReference type="Proteomes" id="UP000051260">
    <property type="component" value="Unassembled WGS sequence"/>
</dbReference>
<accession>A0A0P1IZ77</accession>
<feature type="region of interest" description="Disordered" evidence="1">
    <location>
        <begin position="267"/>
        <end position="286"/>
    </location>
</feature>
<sequence length="286" mass="32270">MAREYQVGMLWVEGPLSFLEQLCIKSYLDAGQSVRLYTYDNVTNIPDGVEHRDAREVLSDSEFVTHGRTGSPAPHSDKFRYRMLAQEPDLIWADTDAYCLKPFTTPNGHYYGRLQGEVAIGVLGLPQDSETLGKLIEVTNDPYMVPPWLPPRHRKPLEEAQQNGSAVNVPEAFWGVWGPKAFTWALNKTGEIKYALPEHVFYPLNFTRRRALARPGVKIDHYMKEDTVSIHLYGRRMRSIMRSKYGGRPDPNSLIGKLVEKHGIDPLAAPIRPHDGAAEKADGAED</sequence>
<dbReference type="OrthoDB" id="5354021at2"/>
<evidence type="ECO:0008006" key="4">
    <source>
        <dbReference type="Google" id="ProtNLM"/>
    </source>
</evidence>
<name>A0A0P1IZ77_9RHOB</name>
<reference evidence="3" key="1">
    <citation type="submission" date="2015-09" db="EMBL/GenBank/DDBJ databases">
        <authorList>
            <person name="Rodrigo-Torres L."/>
            <person name="Arahal D.R."/>
        </authorList>
    </citation>
    <scope>NUCLEOTIDE SEQUENCE [LARGE SCALE GENOMIC DNA]</scope>
    <source>
        <strain evidence="3">CECT 5091</strain>
    </source>
</reference>
<gene>
    <name evidence="2" type="ORF">RUE5091_03857</name>
</gene>
<evidence type="ECO:0000313" key="3">
    <source>
        <dbReference type="Proteomes" id="UP000051260"/>
    </source>
</evidence>
<organism evidence="2 3">
    <name type="scientific">Ruegeria denitrificans</name>
    <dbReference type="NCBI Taxonomy" id="1715692"/>
    <lineage>
        <taxon>Bacteria</taxon>
        <taxon>Pseudomonadati</taxon>
        <taxon>Pseudomonadota</taxon>
        <taxon>Alphaproteobacteria</taxon>
        <taxon>Rhodobacterales</taxon>
        <taxon>Roseobacteraceae</taxon>
        <taxon>Ruegeria</taxon>
    </lineage>
</organism>
<proteinExistence type="predicted"/>
<dbReference type="STRING" id="1715692.RUE5091_03857"/>
<evidence type="ECO:0000313" key="2">
    <source>
        <dbReference type="EMBL" id="CUK15256.1"/>
    </source>
</evidence>
<dbReference type="RefSeq" id="WP_082643725.1">
    <property type="nucleotide sequence ID" value="NZ_CYUD01000014.1"/>
</dbReference>